<gene>
    <name evidence="2" type="ORF">SpAn4DRAFT_0615</name>
</gene>
<proteinExistence type="predicted"/>
<evidence type="ECO:0000256" key="1">
    <source>
        <dbReference type="SAM" id="Phobius"/>
    </source>
</evidence>
<sequence length="146" mass="16791">MFLGIFVAGQRIPTPIANSIFIALRWTMAFCIFVSEWWAYLLGFSYVIIRVINYATGFVINHVIIQIPFILLFPLANLGIRNTNFLCNFNKRYFAATIFPYFKSFISFGTSPSRHLQGHHLPARYRHYFSTPVTRLPFFPLGSVGG</sequence>
<dbReference type="Proteomes" id="UP000049855">
    <property type="component" value="Unassembled WGS sequence"/>
</dbReference>
<feature type="transmembrane region" description="Helical" evidence="1">
    <location>
        <begin position="20"/>
        <end position="40"/>
    </location>
</feature>
<keyword evidence="3" id="KW-1185">Reference proteome</keyword>
<feature type="transmembrane region" description="Helical" evidence="1">
    <location>
        <begin position="52"/>
        <end position="76"/>
    </location>
</feature>
<organism evidence="2 3">
    <name type="scientific">Sporomusa ovata</name>
    <dbReference type="NCBI Taxonomy" id="2378"/>
    <lineage>
        <taxon>Bacteria</taxon>
        <taxon>Bacillati</taxon>
        <taxon>Bacillota</taxon>
        <taxon>Negativicutes</taxon>
        <taxon>Selenomonadales</taxon>
        <taxon>Sporomusaceae</taxon>
        <taxon>Sporomusa</taxon>
    </lineage>
</organism>
<keyword evidence="1" id="KW-0472">Membrane</keyword>
<dbReference type="EMBL" id="CTRP01000014">
    <property type="protein sequence ID" value="CQR74153.1"/>
    <property type="molecule type" value="Genomic_DNA"/>
</dbReference>
<evidence type="ECO:0000313" key="3">
    <source>
        <dbReference type="Proteomes" id="UP000049855"/>
    </source>
</evidence>
<dbReference type="AlphaFoldDB" id="A0A0U1L4X0"/>
<accession>A0A0U1L4X0</accession>
<evidence type="ECO:0000313" key="2">
    <source>
        <dbReference type="EMBL" id="CQR74153.1"/>
    </source>
</evidence>
<protein>
    <submittedName>
        <fullName evidence="2">Uncharacterized protein</fullName>
    </submittedName>
</protein>
<keyword evidence="1" id="KW-0812">Transmembrane</keyword>
<reference evidence="3" key="1">
    <citation type="submission" date="2015-03" db="EMBL/GenBank/DDBJ databases">
        <authorList>
            <person name="Nijsse Bart"/>
        </authorList>
    </citation>
    <scope>NUCLEOTIDE SEQUENCE [LARGE SCALE GENOMIC DNA]</scope>
</reference>
<name>A0A0U1L4X0_9FIRM</name>
<keyword evidence="1" id="KW-1133">Transmembrane helix</keyword>